<gene>
    <name evidence="2" type="ORF">RSSM_06759</name>
</gene>
<reference evidence="2 3" key="1">
    <citation type="journal article" date="2013" name="Mar. Genomics">
        <title>Expression of sulfatases in Rhodopirellula baltica and the diversity of sulfatases in the genus Rhodopirellula.</title>
        <authorList>
            <person name="Wegner C.E."/>
            <person name="Richter-Heitmann T."/>
            <person name="Klindworth A."/>
            <person name="Klockow C."/>
            <person name="Richter M."/>
            <person name="Achstetter T."/>
            <person name="Glockner F.O."/>
            <person name="Harder J."/>
        </authorList>
    </citation>
    <scope>NUCLEOTIDE SEQUENCE [LARGE SCALE GENOMIC DNA]</scope>
    <source>
        <strain evidence="2 3">SM41</strain>
    </source>
</reference>
<dbReference type="PATRIC" id="fig|1263870.3.peg.7170"/>
<keyword evidence="3" id="KW-1185">Reference proteome</keyword>
<feature type="compositionally biased region" description="Basic and acidic residues" evidence="1">
    <location>
        <begin position="24"/>
        <end position="37"/>
    </location>
</feature>
<dbReference type="AlphaFoldDB" id="M5TRL1"/>
<evidence type="ECO:0008006" key="4">
    <source>
        <dbReference type="Google" id="ProtNLM"/>
    </source>
</evidence>
<dbReference type="InterPro" id="IPR025990">
    <property type="entry name" value="zinc_ribbon_bacterial"/>
</dbReference>
<dbReference type="RefSeq" id="WP_008689313.1">
    <property type="nucleotide sequence ID" value="NZ_ANOH01000480.1"/>
</dbReference>
<evidence type="ECO:0000313" key="3">
    <source>
        <dbReference type="Proteomes" id="UP000011885"/>
    </source>
</evidence>
<evidence type="ECO:0000313" key="2">
    <source>
        <dbReference type="EMBL" id="EMI51822.1"/>
    </source>
</evidence>
<evidence type="ECO:0000256" key="1">
    <source>
        <dbReference type="SAM" id="MobiDB-lite"/>
    </source>
</evidence>
<dbReference type="Proteomes" id="UP000011885">
    <property type="component" value="Unassembled WGS sequence"/>
</dbReference>
<comment type="caution">
    <text evidence="2">The sequence shown here is derived from an EMBL/GenBank/DDBJ whole genome shotgun (WGS) entry which is preliminary data.</text>
</comment>
<sequence length="100" mass="10806">MTNWEESRLGGVRGVSGDAGDIGSEARDGSENGHFTHVDDDATYVCDNCGEEIVIPVDLAGGQDQTYVEDCPVCCSPSVIHVHLDDDRAVVHAEPEQDRY</sequence>
<feature type="region of interest" description="Disordered" evidence="1">
    <location>
        <begin position="1"/>
        <end position="37"/>
    </location>
</feature>
<dbReference type="EMBL" id="ANOH01000480">
    <property type="protein sequence ID" value="EMI51822.1"/>
    <property type="molecule type" value="Genomic_DNA"/>
</dbReference>
<accession>M5TRL1</accession>
<protein>
    <recommendedName>
        <fullName evidence="4">CPXCG motif-containing cysteine-rich protein</fullName>
    </recommendedName>
</protein>
<name>M5TRL1_9BACT</name>
<proteinExistence type="predicted"/>
<dbReference type="Pfam" id="PF14255">
    <property type="entry name" value="Zn_ribbon_21"/>
    <property type="match status" value="1"/>
</dbReference>
<organism evidence="2 3">
    <name type="scientific">Rhodopirellula sallentina SM41</name>
    <dbReference type="NCBI Taxonomy" id="1263870"/>
    <lineage>
        <taxon>Bacteria</taxon>
        <taxon>Pseudomonadati</taxon>
        <taxon>Planctomycetota</taxon>
        <taxon>Planctomycetia</taxon>
        <taxon>Pirellulales</taxon>
        <taxon>Pirellulaceae</taxon>
        <taxon>Rhodopirellula</taxon>
    </lineage>
</organism>